<gene>
    <name evidence="1" type="ORF">JFP838_pA0006</name>
</gene>
<protein>
    <submittedName>
        <fullName evidence="1">Uncharacterized protein</fullName>
    </submittedName>
</protein>
<dbReference type="EMBL" id="CP013615">
    <property type="protein sequence ID" value="AMN30922.1"/>
    <property type="molecule type" value="Genomic_DNA"/>
</dbReference>
<organism evidence="1 2">
    <name type="scientific">Clostridium perfringens</name>
    <dbReference type="NCBI Taxonomy" id="1502"/>
    <lineage>
        <taxon>Bacteria</taxon>
        <taxon>Bacillati</taxon>
        <taxon>Bacillota</taxon>
        <taxon>Clostridia</taxon>
        <taxon>Eubacteriales</taxon>
        <taxon>Clostridiaceae</taxon>
        <taxon>Clostridium</taxon>
    </lineage>
</organism>
<keyword evidence="1" id="KW-0614">Plasmid</keyword>
<geneLocation type="plasmid" evidence="1 2">
    <name>pJFP838A</name>
</geneLocation>
<evidence type="ECO:0000313" key="1">
    <source>
        <dbReference type="EMBL" id="AMN30922.1"/>
    </source>
</evidence>
<accession>A0A140GQW3</accession>
<proteinExistence type="predicted"/>
<dbReference type="RefSeq" id="WP_061429533.1">
    <property type="nucleotide sequence ID" value="NZ_CP013615.1"/>
</dbReference>
<dbReference type="AlphaFoldDB" id="A0A140GQW3"/>
<dbReference type="OrthoDB" id="1752639at2"/>
<reference evidence="1 2" key="1">
    <citation type="journal article" date="2016" name="PLoS ONE">
        <title>Plasmid Characterization and Chromosome Analysis of Two netF+ Clostridium perfringens Isolates Associated with Foal and Canine Necrotizing Enteritis.</title>
        <authorList>
            <person name="Mehdizadeh Gohari I."/>
            <person name="Kropinski A.M."/>
            <person name="Weese S.J."/>
            <person name="Parreira V.R."/>
            <person name="Whitehead A.E."/>
            <person name="Boerlin P."/>
            <person name="Prescott J.F."/>
        </authorList>
    </citation>
    <scope>NUCLEOTIDE SEQUENCE [LARGE SCALE GENOMIC DNA]</scope>
    <source>
        <strain evidence="1 2">JP838</strain>
        <plasmid evidence="2">Plasmid pJFP838A</plasmid>
    </source>
</reference>
<dbReference type="PATRIC" id="fig|1502.177.peg.3212"/>
<dbReference type="Proteomes" id="UP000070260">
    <property type="component" value="Plasmid pJFP838A"/>
</dbReference>
<sequence>MYIKNTLDFREIPENYKQIFQNSFSNNIAKNELIRMKNEGKITDRDLEILKFLFKFRSATLYQIIRYLGEGTSETGIRSRLEKLIQYRVVNKFMLSETGEGTIQGDALVIYCLDIGGKYILKNYSSEDTIDWSIADNMKTSGNVSRELITTDFYLRVLKECPEKIIFFNPFPELRNGRSAVIPSFEMCLKVEDSEKYFVGEIVRNYDLPENYRQKSIKLEKILITNAWKKYYLDTEKPPVLFLFVDTVESAIKVGNITNSVTRIDAYRLSTVEDMLNLKEKDDFSLSKQVFLKYLPETKKLKYVSAKVFNTN</sequence>
<evidence type="ECO:0000313" key="2">
    <source>
        <dbReference type="Proteomes" id="UP000070260"/>
    </source>
</evidence>
<name>A0A140GQW3_CLOPF</name>